<sequence length="56" mass="6248">MLKDGVVLTLLRKGDGECIFKMEEADEKHNIGVKASGENASESGFADFIRQVDRYE</sequence>
<comment type="caution">
    <text evidence="1">The sequence shown here is derived from an EMBL/GenBank/DDBJ whole genome shotgun (WGS) entry which is preliminary data.</text>
</comment>
<evidence type="ECO:0000313" key="1">
    <source>
        <dbReference type="EMBL" id="GAI61259.1"/>
    </source>
</evidence>
<organism evidence="1">
    <name type="scientific">marine sediment metagenome</name>
    <dbReference type="NCBI Taxonomy" id="412755"/>
    <lineage>
        <taxon>unclassified sequences</taxon>
        <taxon>metagenomes</taxon>
        <taxon>ecological metagenomes</taxon>
    </lineage>
</organism>
<reference evidence="1" key="1">
    <citation type="journal article" date="2014" name="Front. Microbiol.">
        <title>High frequency of phylogenetically diverse reductive dehalogenase-homologous genes in deep subseafloor sedimentary metagenomes.</title>
        <authorList>
            <person name="Kawai M."/>
            <person name="Futagami T."/>
            <person name="Toyoda A."/>
            <person name="Takaki Y."/>
            <person name="Nishi S."/>
            <person name="Hori S."/>
            <person name="Arai W."/>
            <person name="Tsubouchi T."/>
            <person name="Morono Y."/>
            <person name="Uchiyama I."/>
            <person name="Ito T."/>
            <person name="Fujiyama A."/>
            <person name="Inagaki F."/>
            <person name="Takami H."/>
        </authorList>
    </citation>
    <scope>NUCLEOTIDE SEQUENCE</scope>
    <source>
        <strain evidence="1">Expedition CK06-06</strain>
    </source>
</reference>
<accession>X1S0E9</accession>
<dbReference type="AlphaFoldDB" id="X1S0E9"/>
<protein>
    <submittedName>
        <fullName evidence="1">Uncharacterized protein</fullName>
    </submittedName>
</protein>
<proteinExistence type="predicted"/>
<gene>
    <name evidence="1" type="ORF">S12H4_07763</name>
</gene>
<dbReference type="EMBL" id="BARW01002907">
    <property type="protein sequence ID" value="GAI61259.1"/>
    <property type="molecule type" value="Genomic_DNA"/>
</dbReference>
<name>X1S0E9_9ZZZZ</name>